<dbReference type="EMBL" id="VIEB01000255">
    <property type="protein sequence ID" value="TQD98291.1"/>
    <property type="molecule type" value="Genomic_DNA"/>
</dbReference>
<keyword evidence="2" id="KW-1185">Reference proteome</keyword>
<protein>
    <submittedName>
        <fullName evidence="1">Uncharacterized protein</fullName>
    </submittedName>
</protein>
<proteinExistence type="predicted"/>
<gene>
    <name evidence="1" type="ORF">C1H46_016112</name>
</gene>
<name>A0A540MHR8_MALBA</name>
<comment type="caution">
    <text evidence="1">The sequence shown here is derived from an EMBL/GenBank/DDBJ whole genome shotgun (WGS) entry which is preliminary data.</text>
</comment>
<evidence type="ECO:0000313" key="2">
    <source>
        <dbReference type="Proteomes" id="UP000315295"/>
    </source>
</evidence>
<dbReference type="Proteomes" id="UP000315295">
    <property type="component" value="Unassembled WGS sequence"/>
</dbReference>
<evidence type="ECO:0000313" key="1">
    <source>
        <dbReference type="EMBL" id="TQD98291.1"/>
    </source>
</evidence>
<sequence>MSGTSGTSTTNVATHTPVQIGRFSIQIQTKNIKIEAFPFLNLPNDQPTNQPIYKIPNLKP</sequence>
<accession>A0A540MHR8</accession>
<organism evidence="1 2">
    <name type="scientific">Malus baccata</name>
    <name type="common">Siberian crab apple</name>
    <name type="synonym">Pyrus baccata</name>
    <dbReference type="NCBI Taxonomy" id="106549"/>
    <lineage>
        <taxon>Eukaryota</taxon>
        <taxon>Viridiplantae</taxon>
        <taxon>Streptophyta</taxon>
        <taxon>Embryophyta</taxon>
        <taxon>Tracheophyta</taxon>
        <taxon>Spermatophyta</taxon>
        <taxon>Magnoliopsida</taxon>
        <taxon>eudicotyledons</taxon>
        <taxon>Gunneridae</taxon>
        <taxon>Pentapetalae</taxon>
        <taxon>rosids</taxon>
        <taxon>fabids</taxon>
        <taxon>Rosales</taxon>
        <taxon>Rosaceae</taxon>
        <taxon>Amygdaloideae</taxon>
        <taxon>Maleae</taxon>
        <taxon>Malus</taxon>
    </lineage>
</organism>
<reference evidence="1 2" key="1">
    <citation type="journal article" date="2019" name="G3 (Bethesda)">
        <title>Sequencing of a Wild Apple (Malus baccata) Genome Unravels the Differences Between Cultivated and Wild Apple Species Regarding Disease Resistance and Cold Tolerance.</title>
        <authorList>
            <person name="Chen X."/>
        </authorList>
    </citation>
    <scope>NUCLEOTIDE SEQUENCE [LARGE SCALE GENOMIC DNA]</scope>
    <source>
        <strain evidence="2">cv. Shandingzi</strain>
        <tissue evidence="1">Leaves</tissue>
    </source>
</reference>
<dbReference type="AlphaFoldDB" id="A0A540MHR8"/>